<reference evidence="3 4" key="1">
    <citation type="submission" date="2016-10" db="EMBL/GenBank/DDBJ databases">
        <authorList>
            <person name="de Groot N.N."/>
        </authorList>
    </citation>
    <scope>NUCLEOTIDE SEQUENCE [LARGE SCALE GENOMIC DNA]</scope>
    <source>
        <strain evidence="3 4">CGMCC 1.10457</strain>
    </source>
</reference>
<accession>A0A1I6LDQ2</accession>
<gene>
    <name evidence="3" type="ORF">SAMN05216559_2517</name>
</gene>
<feature type="transmembrane region" description="Helical" evidence="2">
    <location>
        <begin position="197"/>
        <end position="216"/>
    </location>
</feature>
<feature type="compositionally biased region" description="Polar residues" evidence="1">
    <location>
        <begin position="99"/>
        <end position="108"/>
    </location>
</feature>
<evidence type="ECO:0000313" key="3">
    <source>
        <dbReference type="EMBL" id="SFS01573.1"/>
    </source>
</evidence>
<evidence type="ECO:0000256" key="1">
    <source>
        <dbReference type="SAM" id="MobiDB-lite"/>
    </source>
</evidence>
<feature type="transmembrane region" description="Helical" evidence="2">
    <location>
        <begin position="135"/>
        <end position="155"/>
    </location>
</feature>
<evidence type="ECO:0000256" key="2">
    <source>
        <dbReference type="SAM" id="Phobius"/>
    </source>
</evidence>
<proteinExistence type="predicted"/>
<keyword evidence="2" id="KW-0472">Membrane</keyword>
<dbReference type="STRING" id="767519.SAMN05216559_2517"/>
<feature type="region of interest" description="Disordered" evidence="1">
    <location>
        <begin position="164"/>
        <end position="193"/>
    </location>
</feature>
<dbReference type="RefSeq" id="WP_089816848.1">
    <property type="nucleotide sequence ID" value="NZ_FOZK01000002.1"/>
</dbReference>
<protein>
    <submittedName>
        <fullName evidence="3">Uncharacterized protein</fullName>
    </submittedName>
</protein>
<sequence>MSREFTFFQFDVDEDAIRRILASIPGVEPVQVDERDQAETARPASDAEAGPSTTGGDDASSTGADVGPTGADVGPTGEPSARSAGVEAHLDDTPRESRATASTWTRPSTPWPGAPTDEPDDEDGGTVARMLEKKLLIGGVATALGVVGAVAVWFLKFRDSGGADEFTSDRRGATGQDPTPDDPHADDEDSRDYPVDVAPVVGMAFLAVATVILRRFDADRED</sequence>
<feature type="compositionally biased region" description="Polar residues" evidence="1">
    <location>
        <begin position="51"/>
        <end position="63"/>
    </location>
</feature>
<dbReference type="AlphaFoldDB" id="A0A1I6LDQ2"/>
<evidence type="ECO:0000313" key="4">
    <source>
        <dbReference type="Proteomes" id="UP000199062"/>
    </source>
</evidence>
<keyword evidence="4" id="KW-1185">Reference proteome</keyword>
<name>A0A1I6LDQ2_9EURY</name>
<feature type="region of interest" description="Disordered" evidence="1">
    <location>
        <begin position="23"/>
        <end position="125"/>
    </location>
</feature>
<keyword evidence="2" id="KW-1133">Transmembrane helix</keyword>
<dbReference type="EMBL" id="FOZK01000002">
    <property type="protein sequence ID" value="SFS01573.1"/>
    <property type="molecule type" value="Genomic_DNA"/>
</dbReference>
<keyword evidence="2" id="KW-0812">Transmembrane</keyword>
<dbReference type="Proteomes" id="UP000199062">
    <property type="component" value="Unassembled WGS sequence"/>
</dbReference>
<feature type="compositionally biased region" description="Basic and acidic residues" evidence="1">
    <location>
        <begin position="88"/>
        <end position="98"/>
    </location>
</feature>
<organism evidence="3 4">
    <name type="scientific">Halomicrobium zhouii</name>
    <dbReference type="NCBI Taxonomy" id="767519"/>
    <lineage>
        <taxon>Archaea</taxon>
        <taxon>Methanobacteriati</taxon>
        <taxon>Methanobacteriota</taxon>
        <taxon>Stenosarchaea group</taxon>
        <taxon>Halobacteria</taxon>
        <taxon>Halobacteriales</taxon>
        <taxon>Haloarculaceae</taxon>
        <taxon>Halomicrobium</taxon>
    </lineage>
</organism>